<reference evidence="12 13" key="1">
    <citation type="submission" date="2017-06" db="EMBL/GenBank/DDBJ databases">
        <title>Genome sequencing of cyanobaciteial culture collection at National Institute for Environmental Studies (NIES).</title>
        <authorList>
            <person name="Hirose Y."/>
            <person name="Shimura Y."/>
            <person name="Fujisawa T."/>
            <person name="Nakamura Y."/>
            <person name="Kawachi M."/>
        </authorList>
    </citation>
    <scope>NUCLEOTIDE SEQUENCE [LARGE SCALE GENOMIC DNA]</scope>
    <source>
        <strain evidence="12 13">NIES-2135</strain>
    </source>
</reference>
<gene>
    <name evidence="11 12" type="primary">psaI</name>
    <name evidence="12" type="ORF">NIES2135_52700</name>
</gene>
<keyword evidence="13" id="KW-1185">Reference proteome</keyword>
<sequence>MTGSYAASYLPWILIPVVTWLLPTVVMGLLFLYIEREDPSGI</sequence>
<dbReference type="GO" id="GO:0015979">
    <property type="term" value="P:photosynthesis"/>
    <property type="evidence" value="ECO:0007669"/>
    <property type="project" value="UniProtKB-UniRule"/>
</dbReference>
<evidence type="ECO:0000256" key="11">
    <source>
        <dbReference type="HAMAP-Rule" id="MF_00431"/>
    </source>
</evidence>
<keyword evidence="9 11" id="KW-0793">Thylakoid</keyword>
<keyword evidence="10 11" id="KW-0472">Membrane</keyword>
<evidence type="ECO:0000256" key="9">
    <source>
        <dbReference type="ARBA" id="ARBA00023078"/>
    </source>
</evidence>
<keyword evidence="8 11" id="KW-1133">Transmembrane helix</keyword>
<dbReference type="EMBL" id="AP018203">
    <property type="protein sequence ID" value="BAY58397.1"/>
    <property type="molecule type" value="Genomic_DNA"/>
</dbReference>
<dbReference type="HAMAP" id="MF_00431">
    <property type="entry name" value="PSI_PsaI"/>
    <property type="match status" value="1"/>
</dbReference>
<dbReference type="GO" id="GO:0031676">
    <property type="term" value="C:plasma membrane-derived thylakoid membrane"/>
    <property type="evidence" value="ECO:0007669"/>
    <property type="project" value="UniProtKB-SubCell"/>
</dbReference>
<dbReference type="AlphaFoldDB" id="A0A1Z4JP12"/>
<dbReference type="Pfam" id="PF00796">
    <property type="entry name" value="PSI_8"/>
    <property type="match status" value="1"/>
</dbReference>
<evidence type="ECO:0000313" key="12">
    <source>
        <dbReference type="EMBL" id="BAY58397.1"/>
    </source>
</evidence>
<feature type="transmembrane region" description="Helical" evidence="11">
    <location>
        <begin position="12"/>
        <end position="34"/>
    </location>
</feature>
<keyword evidence="6 11" id="KW-0812">Transmembrane</keyword>
<evidence type="ECO:0000256" key="2">
    <source>
        <dbReference type="ARBA" id="ARBA00004376"/>
    </source>
</evidence>
<dbReference type="InterPro" id="IPR036357">
    <property type="entry name" value="PSI_PsaI_sf"/>
</dbReference>
<proteinExistence type="inferred from homology"/>
<dbReference type="SUPFAM" id="SSF81540">
    <property type="entry name" value="Subunit VIII of photosystem I reaction centre, PsaI"/>
    <property type="match status" value="1"/>
</dbReference>
<dbReference type="NCBIfam" id="NF008830">
    <property type="entry name" value="PRK11877.1"/>
    <property type="match status" value="1"/>
</dbReference>
<comment type="subcellular location">
    <subcellularLocation>
        <location evidence="2 11">Cellular thylakoid membrane</location>
        <topology evidence="2 11">Single-pass membrane protein</topology>
    </subcellularLocation>
</comment>
<keyword evidence="5 11" id="KW-0602">Photosynthesis</keyword>
<dbReference type="InterPro" id="IPR001302">
    <property type="entry name" value="PSI_PsaI"/>
</dbReference>
<accession>A0A1Z4JP12</accession>
<evidence type="ECO:0000256" key="4">
    <source>
        <dbReference type="ARBA" id="ARBA00019929"/>
    </source>
</evidence>
<name>A0A1Z4JP12_LEPBY</name>
<evidence type="ECO:0000256" key="5">
    <source>
        <dbReference type="ARBA" id="ARBA00022531"/>
    </source>
</evidence>
<comment type="similarity">
    <text evidence="3 11">Belongs to the PsaI family.</text>
</comment>
<evidence type="ECO:0000256" key="7">
    <source>
        <dbReference type="ARBA" id="ARBA00022836"/>
    </source>
</evidence>
<evidence type="ECO:0000313" key="13">
    <source>
        <dbReference type="Proteomes" id="UP000217895"/>
    </source>
</evidence>
<evidence type="ECO:0000256" key="3">
    <source>
        <dbReference type="ARBA" id="ARBA00005252"/>
    </source>
</evidence>
<evidence type="ECO:0000256" key="10">
    <source>
        <dbReference type="ARBA" id="ARBA00023136"/>
    </source>
</evidence>
<dbReference type="Proteomes" id="UP000217895">
    <property type="component" value="Chromosome"/>
</dbReference>
<protein>
    <recommendedName>
        <fullName evidence="4 11">Photosystem I reaction center subunit VIII</fullName>
    </recommendedName>
</protein>
<evidence type="ECO:0000256" key="8">
    <source>
        <dbReference type="ARBA" id="ARBA00022989"/>
    </source>
</evidence>
<evidence type="ECO:0000256" key="6">
    <source>
        <dbReference type="ARBA" id="ARBA00022692"/>
    </source>
</evidence>
<organism evidence="12 13">
    <name type="scientific">Leptolyngbya boryana NIES-2135</name>
    <dbReference type="NCBI Taxonomy" id="1973484"/>
    <lineage>
        <taxon>Bacteria</taxon>
        <taxon>Bacillati</taxon>
        <taxon>Cyanobacteriota</taxon>
        <taxon>Cyanophyceae</taxon>
        <taxon>Leptolyngbyales</taxon>
        <taxon>Leptolyngbyaceae</taxon>
        <taxon>Leptolyngbya group</taxon>
        <taxon>Leptolyngbya</taxon>
    </lineage>
</organism>
<dbReference type="GO" id="GO:0009522">
    <property type="term" value="C:photosystem I"/>
    <property type="evidence" value="ECO:0007669"/>
    <property type="project" value="UniProtKB-KW"/>
</dbReference>
<evidence type="ECO:0000256" key="1">
    <source>
        <dbReference type="ARBA" id="ARBA00003541"/>
    </source>
</evidence>
<comment type="function">
    <text evidence="1 11">May help in the organization of the PsaL subunit.</text>
</comment>
<keyword evidence="7 11" id="KW-0603">Photosystem I</keyword>
<dbReference type="NCBIfam" id="TIGR03052">
    <property type="entry name" value="PS_I_psaI"/>
    <property type="match status" value="1"/>
</dbReference>